<name>A0A1U7JC88_9HYPH</name>
<dbReference type="InterPro" id="IPR012910">
    <property type="entry name" value="Plug_dom"/>
</dbReference>
<keyword evidence="6 8" id="KW-0472">Membrane</keyword>
<dbReference type="Pfam" id="PF00593">
    <property type="entry name" value="TonB_dep_Rec_b-barrel"/>
    <property type="match status" value="1"/>
</dbReference>
<evidence type="ECO:0000256" key="4">
    <source>
        <dbReference type="ARBA" id="ARBA00022692"/>
    </source>
</evidence>
<evidence type="ECO:0000256" key="5">
    <source>
        <dbReference type="ARBA" id="ARBA00023077"/>
    </source>
</evidence>
<evidence type="ECO:0000256" key="8">
    <source>
        <dbReference type="PROSITE-ProRule" id="PRU01360"/>
    </source>
</evidence>
<comment type="subcellular location">
    <subcellularLocation>
        <location evidence="1 8">Cell outer membrane</location>
        <topology evidence="1 8">Multi-pass membrane protein</topology>
    </subcellularLocation>
</comment>
<dbReference type="CDD" id="cd01347">
    <property type="entry name" value="ligand_gated_channel"/>
    <property type="match status" value="1"/>
</dbReference>
<organism evidence="13 14">
    <name type="scientific">Pseudovibrio exalbescens</name>
    <dbReference type="NCBI Taxonomy" id="197461"/>
    <lineage>
        <taxon>Bacteria</taxon>
        <taxon>Pseudomonadati</taxon>
        <taxon>Pseudomonadota</taxon>
        <taxon>Alphaproteobacteria</taxon>
        <taxon>Hyphomicrobiales</taxon>
        <taxon>Stappiaceae</taxon>
        <taxon>Pseudovibrio</taxon>
    </lineage>
</organism>
<protein>
    <submittedName>
        <fullName evidence="13">TonB-dependent receptor</fullName>
    </submittedName>
</protein>
<dbReference type="EMBL" id="LVVZ01000051">
    <property type="protein sequence ID" value="OKL42251.1"/>
    <property type="molecule type" value="Genomic_DNA"/>
</dbReference>
<evidence type="ECO:0000256" key="7">
    <source>
        <dbReference type="ARBA" id="ARBA00023237"/>
    </source>
</evidence>
<dbReference type="RefSeq" id="WP_028482114.1">
    <property type="nucleotide sequence ID" value="NZ_LVVZ01000051.1"/>
</dbReference>
<keyword evidence="5 9" id="KW-0798">TonB box</keyword>
<keyword evidence="3 8" id="KW-1134">Transmembrane beta strand</keyword>
<dbReference type="InterPro" id="IPR036942">
    <property type="entry name" value="Beta-barrel_TonB_sf"/>
</dbReference>
<feature type="chain" id="PRO_5010582991" evidence="10">
    <location>
        <begin position="22"/>
        <end position="719"/>
    </location>
</feature>
<sequence length="719" mass="77933">MTSRTLVLALFSGLAVAPAAAQQADDGALLLDEIIVTANRTSSELAAVAQSVVVINQQQIQEVGYGSRDLTDVISTLVPGFQRSNQTLSGGSETFRGRNVLIMVDGVARNTPLRKNSRILSLIDINTVERIEVINGASSLYGADATGGTINIITKRGWSETPEVSLTTGLSAHTENPAKSLAPSASLSVEGRHDRIDYFFSGSGEFTQRAYDGAGREMPSDVLLGQGGMDRAKQFNLFGGLGFEEGTRRFDVTADWTYFRQDPDYLSNYTTDPVSSDFGTDYTGEPAEENSQYLSAAMSESDFALGELELKGFFNNIEKQSPFTAYDPVANSFVYTVNGTEKFNQTVLKAKRAGLSATVHTQLDQVFDGAAITWGTEYSFDHTTQQFADGADAIAPMTQNQFAAFAQLEVPVHERVRLQGGARFDQFFLNVDDFTRPTYKSSLLPVIPAVNVAGGSFSYNSPTFNIGAVVDITENLQAFGNFSQGYSLTDIGAFTRRAGLNSTSELGKLLGGQRNFDYADIAPEPQIVNSYEAGLRGDGGGFRGTVSGYISTSDNGTTFDIDANQVSQQEEMVWGAEVTAAYDVLDTVTVGGTFAYTDGLYDGEGTGDLNTRLPNNRVPNRFTSSLYGEWLLPHDFLARAEVEYFSGRKARPQNDEQELKGATLLNLGLSKDFGDAGEFSFAVRNVFDTDYTNPTATAVRGYKVAGQGRVITLQHKIRF</sequence>
<dbReference type="Gene3D" id="2.40.170.20">
    <property type="entry name" value="TonB-dependent receptor, beta-barrel domain"/>
    <property type="match status" value="1"/>
</dbReference>
<dbReference type="PANTHER" id="PTHR30069:SF42">
    <property type="entry name" value="FERRIC AEROBACTIN RECEPTOR"/>
    <property type="match status" value="1"/>
</dbReference>
<accession>A0A1U7JC88</accession>
<evidence type="ECO:0000256" key="6">
    <source>
        <dbReference type="ARBA" id="ARBA00023136"/>
    </source>
</evidence>
<dbReference type="PANTHER" id="PTHR30069">
    <property type="entry name" value="TONB-DEPENDENT OUTER MEMBRANE RECEPTOR"/>
    <property type="match status" value="1"/>
</dbReference>
<reference evidence="13 14" key="1">
    <citation type="submission" date="2016-03" db="EMBL/GenBank/DDBJ databases">
        <title>Genome sequence of Nesiotobacter sp. nov., a moderately halophilic alphaproteobacterium isolated from the Yellow Sea, China.</title>
        <authorList>
            <person name="Zhang G."/>
            <person name="Zhang R."/>
        </authorList>
    </citation>
    <scope>NUCLEOTIDE SEQUENCE [LARGE SCALE GENOMIC DNA]</scope>
    <source>
        <strain evidence="13 14">WB1-6</strain>
    </source>
</reference>
<gene>
    <name evidence="13" type="ORF">A3843_00735</name>
</gene>
<dbReference type="GO" id="GO:0009279">
    <property type="term" value="C:cell outer membrane"/>
    <property type="evidence" value="ECO:0007669"/>
    <property type="project" value="UniProtKB-SubCell"/>
</dbReference>
<dbReference type="PROSITE" id="PS52016">
    <property type="entry name" value="TONB_DEPENDENT_REC_3"/>
    <property type="match status" value="1"/>
</dbReference>
<keyword evidence="7 8" id="KW-0998">Cell outer membrane</keyword>
<keyword evidence="4 8" id="KW-0812">Transmembrane</keyword>
<keyword evidence="10" id="KW-0732">Signal</keyword>
<evidence type="ECO:0000256" key="9">
    <source>
        <dbReference type="RuleBase" id="RU003357"/>
    </source>
</evidence>
<dbReference type="InterPro" id="IPR037066">
    <property type="entry name" value="Plug_dom_sf"/>
</dbReference>
<feature type="domain" description="TonB-dependent receptor plug" evidence="12">
    <location>
        <begin position="47"/>
        <end position="149"/>
    </location>
</feature>
<comment type="similarity">
    <text evidence="8 9">Belongs to the TonB-dependent receptor family.</text>
</comment>
<evidence type="ECO:0000256" key="3">
    <source>
        <dbReference type="ARBA" id="ARBA00022452"/>
    </source>
</evidence>
<dbReference type="Gene3D" id="2.170.130.10">
    <property type="entry name" value="TonB-dependent receptor, plug domain"/>
    <property type="match status" value="1"/>
</dbReference>
<proteinExistence type="inferred from homology"/>
<dbReference type="SUPFAM" id="SSF56935">
    <property type="entry name" value="Porins"/>
    <property type="match status" value="1"/>
</dbReference>
<evidence type="ECO:0000259" key="11">
    <source>
        <dbReference type="Pfam" id="PF00593"/>
    </source>
</evidence>
<feature type="domain" description="TonB-dependent receptor-like beta-barrel" evidence="11">
    <location>
        <begin position="249"/>
        <end position="686"/>
    </location>
</feature>
<evidence type="ECO:0000256" key="2">
    <source>
        <dbReference type="ARBA" id="ARBA00022448"/>
    </source>
</evidence>
<dbReference type="STRING" id="197461.A3843_00735"/>
<evidence type="ECO:0000259" key="12">
    <source>
        <dbReference type="Pfam" id="PF07715"/>
    </source>
</evidence>
<evidence type="ECO:0000313" key="14">
    <source>
        <dbReference type="Proteomes" id="UP000185783"/>
    </source>
</evidence>
<comment type="caution">
    <text evidence="13">The sequence shown here is derived from an EMBL/GenBank/DDBJ whole genome shotgun (WGS) entry which is preliminary data.</text>
</comment>
<dbReference type="InterPro" id="IPR000531">
    <property type="entry name" value="Beta-barrel_TonB"/>
</dbReference>
<evidence type="ECO:0000256" key="1">
    <source>
        <dbReference type="ARBA" id="ARBA00004571"/>
    </source>
</evidence>
<dbReference type="GO" id="GO:0015344">
    <property type="term" value="F:siderophore uptake transmembrane transporter activity"/>
    <property type="evidence" value="ECO:0007669"/>
    <property type="project" value="TreeGrafter"/>
</dbReference>
<dbReference type="AlphaFoldDB" id="A0A1U7JC88"/>
<evidence type="ECO:0000256" key="10">
    <source>
        <dbReference type="SAM" id="SignalP"/>
    </source>
</evidence>
<dbReference type="GO" id="GO:0044718">
    <property type="term" value="P:siderophore transmembrane transport"/>
    <property type="evidence" value="ECO:0007669"/>
    <property type="project" value="TreeGrafter"/>
</dbReference>
<evidence type="ECO:0000313" key="13">
    <source>
        <dbReference type="EMBL" id="OKL42251.1"/>
    </source>
</evidence>
<dbReference type="Proteomes" id="UP000185783">
    <property type="component" value="Unassembled WGS sequence"/>
</dbReference>
<keyword evidence="2 8" id="KW-0813">Transport</keyword>
<dbReference type="InterPro" id="IPR039426">
    <property type="entry name" value="TonB-dep_rcpt-like"/>
</dbReference>
<dbReference type="Pfam" id="PF07715">
    <property type="entry name" value="Plug"/>
    <property type="match status" value="1"/>
</dbReference>
<keyword evidence="13" id="KW-0675">Receptor</keyword>
<keyword evidence="14" id="KW-1185">Reference proteome</keyword>
<feature type="signal peptide" evidence="10">
    <location>
        <begin position="1"/>
        <end position="21"/>
    </location>
</feature>